<evidence type="ECO:0000313" key="2">
    <source>
        <dbReference type="Proteomes" id="UP000501179"/>
    </source>
</evidence>
<protein>
    <submittedName>
        <fullName evidence="1">Uncharacterized protein</fullName>
    </submittedName>
</protein>
<reference evidence="1 2" key="1">
    <citation type="submission" date="2020-03" db="EMBL/GenBank/DDBJ databases">
        <title>A novel species.</title>
        <authorList>
            <person name="Gao J."/>
        </authorList>
    </citation>
    <scope>NUCLEOTIDE SEQUENCE [LARGE SCALE GENOMIC DNA]</scope>
    <source>
        <strain evidence="1 2">QMT-12</strain>
    </source>
</reference>
<gene>
    <name evidence="1" type="ORF">HA039_15605</name>
</gene>
<dbReference type="EMBL" id="CP050177">
    <property type="protein sequence ID" value="QIQ03562.1"/>
    <property type="molecule type" value="Genomic_DNA"/>
</dbReference>
<dbReference type="AlphaFoldDB" id="A0A6G9GZ51"/>
<evidence type="ECO:0000313" key="1">
    <source>
        <dbReference type="EMBL" id="QIQ03562.1"/>
    </source>
</evidence>
<accession>A0A6G9GZ51</accession>
<keyword evidence="2" id="KW-1185">Reference proteome</keyword>
<dbReference type="Proteomes" id="UP000501179">
    <property type="component" value="Chromosome"/>
</dbReference>
<dbReference type="Gene3D" id="3.40.30.120">
    <property type="match status" value="1"/>
</dbReference>
<proteinExistence type="predicted"/>
<sequence length="93" mass="9602">MLRGPHWTLLTVTTTPLPDLPGTPATAAAPRTVHVTTDPSATATTPGTVIDTNGHAHRAYGTTGDELVLIRPDGCIATRRPTAALPSAGRNVL</sequence>
<organism evidence="1 2">
    <name type="scientific">Streptomyces liangshanensis</name>
    <dbReference type="NCBI Taxonomy" id="2717324"/>
    <lineage>
        <taxon>Bacteria</taxon>
        <taxon>Bacillati</taxon>
        <taxon>Actinomycetota</taxon>
        <taxon>Actinomycetes</taxon>
        <taxon>Kitasatosporales</taxon>
        <taxon>Streptomycetaceae</taxon>
        <taxon>Streptomyces</taxon>
    </lineage>
</organism>
<dbReference type="KEGG" id="slia:HA039_15605"/>
<name>A0A6G9GZ51_9ACTN</name>